<reference evidence="5 6" key="1">
    <citation type="submission" date="2019-02" db="EMBL/GenBank/DDBJ databases">
        <title>Halieaceae_genomes.</title>
        <authorList>
            <person name="Li S.-H."/>
        </authorList>
    </citation>
    <scope>NUCLEOTIDE SEQUENCE [LARGE SCALE GENOMIC DNA]</scope>
    <source>
        <strain evidence="5 6">JH123</strain>
    </source>
</reference>
<evidence type="ECO:0000313" key="6">
    <source>
        <dbReference type="Proteomes" id="UP001317963"/>
    </source>
</evidence>
<dbReference type="InterPro" id="IPR006439">
    <property type="entry name" value="HAD-SF_hydro_IA"/>
</dbReference>
<dbReference type="Gene3D" id="3.40.50.1000">
    <property type="entry name" value="HAD superfamily/HAD-like"/>
    <property type="match status" value="1"/>
</dbReference>
<dbReference type="InterPro" id="IPR051400">
    <property type="entry name" value="HAD-like_hydrolase"/>
</dbReference>
<dbReference type="PANTHER" id="PTHR46470">
    <property type="entry name" value="N-ACYLNEURAMINATE-9-PHOSPHATASE"/>
    <property type="match status" value="1"/>
</dbReference>
<dbReference type="SFLD" id="SFLDS00003">
    <property type="entry name" value="Haloacid_Dehalogenase"/>
    <property type="match status" value="1"/>
</dbReference>
<dbReference type="InterPro" id="IPR023214">
    <property type="entry name" value="HAD_sf"/>
</dbReference>
<evidence type="ECO:0000256" key="4">
    <source>
        <dbReference type="SAM" id="MobiDB-lite"/>
    </source>
</evidence>
<proteinExistence type="predicted"/>
<dbReference type="SUPFAM" id="SSF56784">
    <property type="entry name" value="HAD-like"/>
    <property type="match status" value="1"/>
</dbReference>
<protein>
    <submittedName>
        <fullName evidence="5">HAD family hydrolase</fullName>
    </submittedName>
</protein>
<accession>A0ABY6Q2K4</accession>
<keyword evidence="3" id="KW-0460">Magnesium</keyword>
<evidence type="ECO:0000256" key="1">
    <source>
        <dbReference type="ARBA" id="ARBA00001946"/>
    </source>
</evidence>
<dbReference type="Pfam" id="PF00702">
    <property type="entry name" value="Hydrolase"/>
    <property type="match status" value="1"/>
</dbReference>
<feature type="compositionally biased region" description="Polar residues" evidence="4">
    <location>
        <begin position="16"/>
        <end position="25"/>
    </location>
</feature>
<dbReference type="SFLD" id="SFLDG01129">
    <property type="entry name" value="C1.5:_HAD__Beta-PGM__Phosphata"/>
    <property type="match status" value="1"/>
</dbReference>
<comment type="cofactor">
    <cofactor evidence="1">
        <name>Mg(2+)</name>
        <dbReference type="ChEBI" id="CHEBI:18420"/>
    </cofactor>
</comment>
<gene>
    <name evidence="5" type="ORF">E0F26_00890</name>
</gene>
<keyword evidence="2 5" id="KW-0378">Hydrolase</keyword>
<dbReference type="Proteomes" id="UP001317963">
    <property type="component" value="Chromosome"/>
</dbReference>
<evidence type="ECO:0000313" key="5">
    <source>
        <dbReference type="EMBL" id="UZP73377.1"/>
    </source>
</evidence>
<feature type="compositionally biased region" description="Basic residues" evidence="4">
    <location>
        <begin position="1"/>
        <end position="15"/>
    </location>
</feature>
<dbReference type="PANTHER" id="PTHR46470:SF4">
    <property type="entry name" value="5-AMINO-6-(5-PHOSPHO-D-RIBITYLAMINO)URACIL PHOSPHATASE YIGB"/>
    <property type="match status" value="1"/>
</dbReference>
<dbReference type="Gene3D" id="1.20.120.1600">
    <property type="match status" value="1"/>
</dbReference>
<dbReference type="GO" id="GO:0016787">
    <property type="term" value="F:hydrolase activity"/>
    <property type="evidence" value="ECO:0007669"/>
    <property type="project" value="UniProtKB-KW"/>
</dbReference>
<name>A0ABY6Q2K4_9GAMM</name>
<dbReference type="EMBL" id="CP036501">
    <property type="protein sequence ID" value="UZP73377.1"/>
    <property type="molecule type" value="Genomic_DNA"/>
</dbReference>
<dbReference type="NCBIfam" id="TIGR01549">
    <property type="entry name" value="HAD-SF-IA-v1"/>
    <property type="match status" value="1"/>
</dbReference>
<keyword evidence="6" id="KW-1185">Reference proteome</keyword>
<evidence type="ECO:0000256" key="2">
    <source>
        <dbReference type="ARBA" id="ARBA00022801"/>
    </source>
</evidence>
<feature type="region of interest" description="Disordered" evidence="4">
    <location>
        <begin position="1"/>
        <end position="25"/>
    </location>
</feature>
<dbReference type="InterPro" id="IPR036412">
    <property type="entry name" value="HAD-like_sf"/>
</dbReference>
<organism evidence="5 6">
    <name type="scientific">Candidatus Paraluminiphilus aquimaris</name>
    <dbReference type="NCBI Taxonomy" id="2518994"/>
    <lineage>
        <taxon>Bacteria</taxon>
        <taxon>Pseudomonadati</taxon>
        <taxon>Pseudomonadota</taxon>
        <taxon>Gammaproteobacteria</taxon>
        <taxon>Cellvibrionales</taxon>
        <taxon>Halieaceae</taxon>
        <taxon>Candidatus Paraluminiphilus</taxon>
    </lineage>
</organism>
<evidence type="ECO:0000256" key="3">
    <source>
        <dbReference type="ARBA" id="ARBA00022842"/>
    </source>
</evidence>
<sequence length="257" mass="27919">MTGRTRARSKARKPKPNSTNPPESEANVTVSILSFDLDDTVWDPRPALIAADTAQWKFLAIQFPALAEHFTKDRVMGCRKHVIDSSPLIVGDVTALRIEVMRQLLLSLGVGTDVALEVANDAFAAFMARRNDVILFPDAQEVLSQLATQFTLIAITNGNADVHKTSLGPFFRSAFRADEVGSAKPEAKIFEVAMRSVDCLPSEIIHIGDSIETDVNGALNAGITPVWFNPEGKENGLGVNEVRSLTELPAVIARLNV</sequence>